<dbReference type="GO" id="GO:0004694">
    <property type="term" value="F:eukaryotic translation initiation factor 2alpha kinase activity"/>
    <property type="evidence" value="ECO:0007669"/>
    <property type="project" value="TreeGrafter"/>
</dbReference>
<feature type="transmembrane region" description="Helical" evidence="28">
    <location>
        <begin position="488"/>
        <end position="506"/>
    </location>
</feature>
<evidence type="ECO:0000256" key="10">
    <source>
        <dbReference type="ARBA" id="ARBA00022729"/>
    </source>
</evidence>
<comment type="similarity">
    <text evidence="3 26">Belongs to the TGF-beta family.</text>
</comment>
<evidence type="ECO:0000256" key="7">
    <source>
        <dbReference type="ARBA" id="ARBA00022553"/>
    </source>
</evidence>
<evidence type="ECO:0000256" key="26">
    <source>
        <dbReference type="RuleBase" id="RU000354"/>
    </source>
</evidence>
<keyword evidence="16 28" id="KW-1133">Transmembrane helix</keyword>
<evidence type="ECO:0000256" key="25">
    <source>
        <dbReference type="PROSITE-ProRule" id="PRU10141"/>
    </source>
</evidence>
<evidence type="ECO:0000256" key="21">
    <source>
        <dbReference type="ARBA" id="ARBA00023180"/>
    </source>
</evidence>
<keyword evidence="13" id="KW-0256">Endoplasmic reticulum</keyword>
<organism evidence="32 33">
    <name type="scientific">Aquatica leii</name>
    <dbReference type="NCBI Taxonomy" id="1421715"/>
    <lineage>
        <taxon>Eukaryota</taxon>
        <taxon>Metazoa</taxon>
        <taxon>Ecdysozoa</taxon>
        <taxon>Arthropoda</taxon>
        <taxon>Hexapoda</taxon>
        <taxon>Insecta</taxon>
        <taxon>Pterygota</taxon>
        <taxon>Neoptera</taxon>
        <taxon>Endopterygota</taxon>
        <taxon>Coleoptera</taxon>
        <taxon>Polyphaga</taxon>
        <taxon>Elateriformia</taxon>
        <taxon>Elateroidea</taxon>
        <taxon>Lampyridae</taxon>
        <taxon>Luciolinae</taxon>
        <taxon>Aquatica</taxon>
    </lineage>
</organism>
<keyword evidence="5" id="KW-0964">Secreted</keyword>
<dbReference type="PROSITE" id="PS51362">
    <property type="entry name" value="TGF_BETA_2"/>
    <property type="match status" value="1"/>
</dbReference>
<evidence type="ECO:0000256" key="5">
    <source>
        <dbReference type="ARBA" id="ARBA00022525"/>
    </source>
</evidence>
<keyword evidence="7" id="KW-0597">Phosphoprotein</keyword>
<keyword evidence="14 25" id="KW-0067">ATP-binding</keyword>
<dbReference type="Pfam" id="PF00688">
    <property type="entry name" value="TGFb_propeptide"/>
    <property type="match status" value="1"/>
</dbReference>
<evidence type="ECO:0000256" key="19">
    <source>
        <dbReference type="ARBA" id="ARBA00023136"/>
    </source>
</evidence>
<evidence type="ECO:0000256" key="22">
    <source>
        <dbReference type="ARBA" id="ARBA00023230"/>
    </source>
</evidence>
<evidence type="ECO:0000256" key="17">
    <source>
        <dbReference type="ARBA" id="ARBA00023016"/>
    </source>
</evidence>
<sequence length="1318" mass="148985">MGGHFWALIATWTFLCSLRVVVVGDQSLEQELGLSAFPDVTKVNVSQDEYTRMMHTYLFRLRESMDNNSVPELRTFDAETMTWHPKKKCSTKLEFSKLNMNSETDIEQADLRVLLPSFPDSKSPTVRIYQVLGTRRRRLLDEKKVYLSPTSSKWCEFDVTSGVQSWLKGNRSLSIELQCAQCNNSVLQPLQATVSILVYTSPRRVRRSSPYNYEEGGRTDCFNGEKRQKCCRHTMKVTFKDLKVPQISSIIQPKSYEAGFCKGRCPYNYNHATNHSRIQSLVHKLDRKAVPRVCCAPSKLAPLDVLRVDPYDFTKLNVEKWDNMRVLEYLSIESTQSSRATTPALSPVAAIDASFKELLTALRHTETVPARKKRVKVDVGPGKSVSVADFPPDPDQAGPSTSVAGTSTDNDNSTGTRKQSVSARKNKNKKLDSESSPEDSDYSVQDSDSDLTLSDSSANAELSKELNRLIQPDDFVIVKLLDLNMDTLHSRFFFCCLCVFAFYVTINSENVAKLPYCSDNIKQTELIFASTLDGKVSVLTADGDVSWQIDTGPGSLLSSNIHKLELTNNGQWIRIIPSLSGSLYKFNGATIDPIPISADSLLTSSFRYLDDLAIAGGREVRTYGMLLNSGKQLYECSLYGCRNTTEYPDEMDNIVIIERKTHTVRALEPRTGVERWNFSVGQHNIKIPYLNCIDVNMKSANINISAVLPEGLLIASKVEKSTEVVWQHKFEAPIVAVWRWNGRELMPLNLFSSPGIMTAKSKTDVASIYVGMHNKQLYVHESTSMQNILQRTQSIDEKDSVVESQSLTQIPWKPVPAVGVAINPLDEDDSTALSVLYASEYVNGNGYYLYTENSEVCGNNMTNSTSSRRISTKFISWWKGAVIISIITIIAGNVIIYKYKMLSSTDSSKSLNLSIPPTPENENVPFSSRYIQEFDPITCLGKGGFGVVFQAKKKFDECDYAIKRITLPNKPTAKDRMMREVKALAKLDHRNIVRYYNAWLESPPHDWQKKHDQQWMGDFSSFVDNSVSMQGLSYIGSSYAINVEPFNYFEPKLESLQRKVESDGSSIVFEGSTAFKSSPTKENNNSCLENGYSKMSESHSLNISSVPPPVYLYIQMQLCCKESLKDWLHSYPTRDKNQSLAIFGQIVDAVEYVHFRGLIHRDLKPSNIFFSLEGQIKIGDFGLVTSIKEYDKQDDLFNASFKKSHTNAVGTHLYMSPEQLSGQQYNYKVDIYSLGIIFFELLVPFKTQMERINTLTDLRNHKYPKEFTKNYQQEFELLHSMLSRDPQQRPTASGIREKLSLDETNKIEDPRFKVPVNL</sequence>
<keyword evidence="8" id="KW-0808">Transferase</keyword>
<dbReference type="GO" id="GO:0005789">
    <property type="term" value="C:endoplasmic reticulum membrane"/>
    <property type="evidence" value="ECO:0007669"/>
    <property type="project" value="UniProtKB-SubCell"/>
</dbReference>
<dbReference type="Gene3D" id="2.130.10.10">
    <property type="entry name" value="YVTN repeat-like/Quinoprotein amine dehydrogenase"/>
    <property type="match status" value="1"/>
</dbReference>
<dbReference type="SMART" id="SM00204">
    <property type="entry name" value="TGFB"/>
    <property type="match status" value="1"/>
</dbReference>
<dbReference type="Pfam" id="PF00019">
    <property type="entry name" value="TGF_beta"/>
    <property type="match status" value="1"/>
</dbReference>
<evidence type="ECO:0000256" key="14">
    <source>
        <dbReference type="ARBA" id="ARBA00022840"/>
    </source>
</evidence>
<keyword evidence="20" id="KW-1015">Disulfide bond</keyword>
<keyword evidence="15" id="KW-0810">Translation regulation</keyword>
<dbReference type="InterPro" id="IPR001839">
    <property type="entry name" value="TGF-b_C"/>
</dbReference>
<feature type="region of interest" description="Disordered" evidence="27">
    <location>
        <begin position="369"/>
        <end position="454"/>
    </location>
</feature>
<evidence type="ECO:0000256" key="15">
    <source>
        <dbReference type="ARBA" id="ARBA00022845"/>
    </source>
</evidence>
<gene>
    <name evidence="32" type="ORF">RN001_015750</name>
</gene>
<evidence type="ECO:0000256" key="11">
    <source>
        <dbReference type="ARBA" id="ARBA00022741"/>
    </source>
</evidence>
<feature type="compositionally biased region" description="Polar residues" evidence="27">
    <location>
        <begin position="398"/>
        <end position="423"/>
    </location>
</feature>
<evidence type="ECO:0000256" key="2">
    <source>
        <dbReference type="ARBA" id="ARBA00004613"/>
    </source>
</evidence>
<comment type="caution">
    <text evidence="32">The sequence shown here is derived from an EMBL/GenBank/DDBJ whole genome shotgun (WGS) entry which is preliminary data.</text>
</comment>
<evidence type="ECO:0000313" key="32">
    <source>
        <dbReference type="EMBL" id="KAK4871626.1"/>
    </source>
</evidence>
<name>A0AAN7P0W0_9COLE</name>
<evidence type="ECO:0000256" key="20">
    <source>
        <dbReference type="ARBA" id="ARBA00023157"/>
    </source>
</evidence>
<dbReference type="InterPro" id="IPR029034">
    <property type="entry name" value="Cystine-knot_cytokine"/>
</dbReference>
<keyword evidence="11 25" id="KW-0547">Nucleotide-binding</keyword>
<accession>A0AAN7P0W0</accession>
<dbReference type="GO" id="GO:0006986">
    <property type="term" value="P:response to unfolded protein"/>
    <property type="evidence" value="ECO:0007669"/>
    <property type="project" value="UniProtKB-KW"/>
</dbReference>
<evidence type="ECO:0000256" key="18">
    <source>
        <dbReference type="ARBA" id="ARBA00023030"/>
    </source>
</evidence>
<evidence type="ECO:0000259" key="31">
    <source>
        <dbReference type="PROSITE" id="PS51362"/>
    </source>
</evidence>
<evidence type="ECO:0000256" key="24">
    <source>
        <dbReference type="ARBA" id="ARBA00041500"/>
    </source>
</evidence>
<protein>
    <recommendedName>
        <fullName evidence="4">non-specific serine/threonine protein kinase</fullName>
        <ecNumber evidence="4">2.7.11.1</ecNumber>
    </recommendedName>
    <alternativeName>
        <fullName evidence="24">PRKR-like endoplasmic reticulum kinase</fullName>
    </alternativeName>
</protein>
<dbReference type="EC" id="2.7.11.1" evidence="4"/>
<keyword evidence="21" id="KW-0325">Glycoprotein</keyword>
<keyword evidence="10 29" id="KW-0732">Signal</keyword>
<dbReference type="InterPro" id="IPR011009">
    <property type="entry name" value="Kinase-like_dom_sf"/>
</dbReference>
<dbReference type="InterPro" id="IPR015943">
    <property type="entry name" value="WD40/YVTN_repeat-like_dom_sf"/>
</dbReference>
<evidence type="ECO:0000256" key="13">
    <source>
        <dbReference type="ARBA" id="ARBA00022824"/>
    </source>
</evidence>
<evidence type="ECO:0000256" key="23">
    <source>
        <dbReference type="ARBA" id="ARBA00037982"/>
    </source>
</evidence>
<dbReference type="FunFam" id="3.30.200.20:FF:000193">
    <property type="entry name" value="Eukaryotic translation initiation factor 2-alpha kinase 3"/>
    <property type="match status" value="1"/>
</dbReference>
<dbReference type="GO" id="GO:0005524">
    <property type="term" value="F:ATP binding"/>
    <property type="evidence" value="ECO:0007669"/>
    <property type="project" value="UniProtKB-UniRule"/>
</dbReference>
<dbReference type="GO" id="GO:0005634">
    <property type="term" value="C:nucleus"/>
    <property type="evidence" value="ECO:0007669"/>
    <property type="project" value="TreeGrafter"/>
</dbReference>
<keyword evidence="9 28" id="KW-0812">Transmembrane</keyword>
<dbReference type="SMART" id="SM00220">
    <property type="entry name" value="S_TKc"/>
    <property type="match status" value="1"/>
</dbReference>
<dbReference type="PROSITE" id="PS00250">
    <property type="entry name" value="TGF_BETA_1"/>
    <property type="match status" value="1"/>
</dbReference>
<feature type="signal peptide" evidence="29">
    <location>
        <begin position="1"/>
        <end position="24"/>
    </location>
</feature>
<keyword evidence="22" id="KW-0834">Unfolded protein response</keyword>
<dbReference type="PROSITE" id="PS50011">
    <property type="entry name" value="PROTEIN_KINASE_DOM"/>
    <property type="match status" value="1"/>
</dbReference>
<evidence type="ECO:0000256" key="9">
    <source>
        <dbReference type="ARBA" id="ARBA00022692"/>
    </source>
</evidence>
<dbReference type="FunFam" id="1.10.510.10:FF:000251">
    <property type="entry name" value="eukaryotic translation initiation factor 2-alpha kinase 3"/>
    <property type="match status" value="1"/>
</dbReference>
<dbReference type="PANTHER" id="PTHR11042:SF91">
    <property type="entry name" value="EUKARYOTIC TRANSLATION INITIATION FACTOR 2-ALPHA KINASE"/>
    <property type="match status" value="1"/>
</dbReference>
<feature type="domain" description="Protein kinase" evidence="30">
    <location>
        <begin position="934"/>
        <end position="1312"/>
    </location>
</feature>
<dbReference type="Gene3D" id="2.10.90.10">
    <property type="entry name" value="Cystine-knot cytokines"/>
    <property type="match status" value="1"/>
</dbReference>
<dbReference type="InterPro" id="IPR008271">
    <property type="entry name" value="Ser/Thr_kinase_AS"/>
</dbReference>
<keyword evidence="18 26" id="KW-0339">Growth factor</keyword>
<comment type="similarity">
    <text evidence="23">Belongs to the protein kinase superfamily. Ser/Thr protein kinase family. GCN2 subfamily.</text>
</comment>
<dbReference type="InterPro" id="IPR050339">
    <property type="entry name" value="CC_SR_Kinase"/>
</dbReference>
<dbReference type="PANTHER" id="PTHR11042">
    <property type="entry name" value="EUKARYOTIC TRANSLATION INITIATION FACTOR 2-ALPHA KINASE EIF2-ALPHA KINASE -RELATED"/>
    <property type="match status" value="1"/>
</dbReference>
<dbReference type="InterPro" id="IPR001111">
    <property type="entry name" value="TGF-b_propeptide"/>
</dbReference>
<dbReference type="Proteomes" id="UP001353858">
    <property type="component" value="Unassembled WGS sequence"/>
</dbReference>
<evidence type="ECO:0000256" key="16">
    <source>
        <dbReference type="ARBA" id="ARBA00022989"/>
    </source>
</evidence>
<dbReference type="InterPro" id="IPR017948">
    <property type="entry name" value="TGFb_CS"/>
</dbReference>
<dbReference type="Pfam" id="PF00069">
    <property type="entry name" value="Pkinase"/>
    <property type="match status" value="2"/>
</dbReference>
<evidence type="ECO:0000256" key="6">
    <source>
        <dbReference type="ARBA" id="ARBA00022527"/>
    </source>
</evidence>
<feature type="transmembrane region" description="Helical" evidence="28">
    <location>
        <begin position="877"/>
        <end position="897"/>
    </location>
</feature>
<evidence type="ECO:0000256" key="27">
    <source>
        <dbReference type="SAM" id="MobiDB-lite"/>
    </source>
</evidence>
<dbReference type="Gene3D" id="1.10.510.10">
    <property type="entry name" value="Transferase(Phosphotransferase) domain 1"/>
    <property type="match status" value="1"/>
</dbReference>
<dbReference type="SUPFAM" id="SSF50998">
    <property type="entry name" value="Quinoprotein alcohol dehydrogenase-like"/>
    <property type="match status" value="1"/>
</dbReference>
<keyword evidence="19 28" id="KW-0472">Membrane</keyword>
<dbReference type="InterPro" id="IPR017441">
    <property type="entry name" value="Protein_kinase_ATP_BS"/>
</dbReference>
<dbReference type="InterPro" id="IPR000719">
    <property type="entry name" value="Prot_kinase_dom"/>
</dbReference>
<dbReference type="SUPFAM" id="SSF57501">
    <property type="entry name" value="Cystine-knot cytokines"/>
    <property type="match status" value="1"/>
</dbReference>
<evidence type="ECO:0000256" key="8">
    <source>
        <dbReference type="ARBA" id="ARBA00022679"/>
    </source>
</evidence>
<reference evidence="33" key="1">
    <citation type="submission" date="2023-01" db="EMBL/GenBank/DDBJ databases">
        <title>Key to firefly adult light organ development and bioluminescence: homeobox transcription factors regulate luciferase expression and transportation to peroxisome.</title>
        <authorList>
            <person name="Fu X."/>
        </authorList>
    </citation>
    <scope>NUCLEOTIDE SEQUENCE [LARGE SCALE GENOMIC DNA]</scope>
</reference>
<evidence type="ECO:0000256" key="12">
    <source>
        <dbReference type="ARBA" id="ARBA00022777"/>
    </source>
</evidence>
<feature type="binding site" evidence="25">
    <location>
        <position position="963"/>
    </location>
    <ligand>
        <name>ATP</name>
        <dbReference type="ChEBI" id="CHEBI:30616"/>
    </ligand>
</feature>
<evidence type="ECO:0000259" key="30">
    <source>
        <dbReference type="PROSITE" id="PS50011"/>
    </source>
</evidence>
<feature type="compositionally biased region" description="Low complexity" evidence="27">
    <location>
        <begin position="442"/>
        <end position="454"/>
    </location>
</feature>
<evidence type="ECO:0000256" key="1">
    <source>
        <dbReference type="ARBA" id="ARBA00004115"/>
    </source>
</evidence>
<evidence type="ECO:0000256" key="29">
    <source>
        <dbReference type="SAM" id="SignalP"/>
    </source>
</evidence>
<keyword evidence="12" id="KW-0418">Kinase</keyword>
<feature type="chain" id="PRO_5042813938" description="non-specific serine/threonine protein kinase" evidence="29">
    <location>
        <begin position="25"/>
        <end position="1318"/>
    </location>
</feature>
<dbReference type="PROSITE" id="PS00108">
    <property type="entry name" value="PROTEIN_KINASE_ST"/>
    <property type="match status" value="1"/>
</dbReference>
<keyword evidence="6" id="KW-0723">Serine/threonine-protein kinase</keyword>
<comment type="subcellular location">
    <subcellularLocation>
        <location evidence="1">Endoplasmic reticulum membrane</location>
        <topology evidence="1">Single-pass type I membrane protein</topology>
    </subcellularLocation>
    <subcellularLocation>
        <location evidence="2">Secreted</location>
    </subcellularLocation>
</comment>
<dbReference type="GO" id="GO:0008083">
    <property type="term" value="F:growth factor activity"/>
    <property type="evidence" value="ECO:0007669"/>
    <property type="project" value="UniProtKB-KW"/>
</dbReference>
<dbReference type="Gene3D" id="2.60.120.970">
    <property type="match status" value="1"/>
</dbReference>
<dbReference type="InterPro" id="IPR011047">
    <property type="entry name" value="Quinoprotein_ADH-like_sf"/>
</dbReference>
<dbReference type="PROSITE" id="PS00107">
    <property type="entry name" value="PROTEIN_KINASE_ATP"/>
    <property type="match status" value="1"/>
</dbReference>
<dbReference type="Gene3D" id="3.30.200.20">
    <property type="entry name" value="Phosphorylase Kinase, domain 1"/>
    <property type="match status" value="1"/>
</dbReference>
<proteinExistence type="inferred from homology"/>
<dbReference type="EMBL" id="JARPUR010000008">
    <property type="protein sequence ID" value="KAK4871626.1"/>
    <property type="molecule type" value="Genomic_DNA"/>
</dbReference>
<dbReference type="SUPFAM" id="SSF56112">
    <property type="entry name" value="Protein kinase-like (PK-like)"/>
    <property type="match status" value="1"/>
</dbReference>
<evidence type="ECO:0000313" key="33">
    <source>
        <dbReference type="Proteomes" id="UP001353858"/>
    </source>
</evidence>
<dbReference type="GO" id="GO:0005576">
    <property type="term" value="C:extracellular region"/>
    <property type="evidence" value="ECO:0007669"/>
    <property type="project" value="UniProtKB-SubCell"/>
</dbReference>
<keyword evidence="33" id="KW-1185">Reference proteome</keyword>
<keyword evidence="17" id="KW-0346">Stress response</keyword>
<evidence type="ECO:0000256" key="3">
    <source>
        <dbReference type="ARBA" id="ARBA00006656"/>
    </source>
</evidence>
<evidence type="ECO:0000256" key="28">
    <source>
        <dbReference type="SAM" id="Phobius"/>
    </source>
</evidence>
<evidence type="ECO:0000256" key="4">
    <source>
        <dbReference type="ARBA" id="ARBA00012513"/>
    </source>
</evidence>
<feature type="domain" description="TGF-beta family profile" evidence="31">
    <location>
        <begin position="204"/>
        <end position="332"/>
    </location>
</feature>